<name>A0ABN2N423_9PSEU</name>
<accession>A0ABN2N423</accession>
<protein>
    <recommendedName>
        <fullName evidence="3">CoA transferase</fullName>
    </recommendedName>
</protein>
<dbReference type="Proteomes" id="UP001500449">
    <property type="component" value="Unassembled WGS sequence"/>
</dbReference>
<dbReference type="Pfam" id="PF02515">
    <property type="entry name" value="CoA_transf_3"/>
    <property type="match status" value="1"/>
</dbReference>
<dbReference type="InterPro" id="IPR023606">
    <property type="entry name" value="CoA-Trfase_III_dom_1_sf"/>
</dbReference>
<keyword evidence="2" id="KW-1185">Reference proteome</keyword>
<dbReference type="PANTHER" id="PTHR48228:SF5">
    <property type="entry name" value="ALPHA-METHYLACYL-COA RACEMASE"/>
    <property type="match status" value="1"/>
</dbReference>
<dbReference type="InterPro" id="IPR050509">
    <property type="entry name" value="CoA-transferase_III"/>
</dbReference>
<dbReference type="RefSeq" id="WP_344417802.1">
    <property type="nucleotide sequence ID" value="NZ_BAAAQK010000009.1"/>
</dbReference>
<dbReference type="EMBL" id="BAAAQK010000009">
    <property type="protein sequence ID" value="GAA1851667.1"/>
    <property type="molecule type" value="Genomic_DNA"/>
</dbReference>
<evidence type="ECO:0000313" key="1">
    <source>
        <dbReference type="EMBL" id="GAA1851667.1"/>
    </source>
</evidence>
<evidence type="ECO:0000313" key="2">
    <source>
        <dbReference type="Proteomes" id="UP001500449"/>
    </source>
</evidence>
<sequence>MGKVSLLEGLRVLEVGAGIAVPFAGRNLRLMGAEVCRVPVLDEQAEDRLPAALRGWLDDGKRKGAGRPDASGFDLVIADGRAVDAVGPVDGALVSVLDMPPLASLPDGLADSAVLSAIAGATWAMGEVGRPPLSMPAHTAAFLAGVVFAGNSLGLLLRGESGRHHSSGLLSIASFVDQNSTSYLHSGIGWRREGRRAAGSAGIYPYGIYDCADGQVALIARSKRDWHGIAAALGAGDVSRRYPDPFEIAQSLADVVDAELRPIIQRLSRAEILETAERDGVLAVPVADLDDVESYNNLVDEREFWDFGAESRFPGLPFLVSA</sequence>
<dbReference type="Gene3D" id="3.40.50.10540">
    <property type="entry name" value="Crotonobetainyl-coa:carnitine coa-transferase, domain 1"/>
    <property type="match status" value="2"/>
</dbReference>
<dbReference type="SUPFAM" id="SSF89796">
    <property type="entry name" value="CoA-transferase family III (CaiB/BaiF)"/>
    <property type="match status" value="2"/>
</dbReference>
<gene>
    <name evidence="1" type="ORF">GCM10009836_34590</name>
</gene>
<comment type="caution">
    <text evidence="1">The sequence shown here is derived from an EMBL/GenBank/DDBJ whole genome shotgun (WGS) entry which is preliminary data.</text>
</comment>
<dbReference type="InterPro" id="IPR003673">
    <property type="entry name" value="CoA-Trfase_fam_III"/>
</dbReference>
<proteinExistence type="predicted"/>
<evidence type="ECO:0008006" key="3">
    <source>
        <dbReference type="Google" id="ProtNLM"/>
    </source>
</evidence>
<dbReference type="Gene3D" id="3.30.1540.10">
    <property type="entry name" value="formyl-coa transferase, domain 3"/>
    <property type="match status" value="1"/>
</dbReference>
<dbReference type="InterPro" id="IPR044855">
    <property type="entry name" value="CoA-Trfase_III_dom3_sf"/>
</dbReference>
<organism evidence="1 2">
    <name type="scientific">Pseudonocardia ailaonensis</name>
    <dbReference type="NCBI Taxonomy" id="367279"/>
    <lineage>
        <taxon>Bacteria</taxon>
        <taxon>Bacillati</taxon>
        <taxon>Actinomycetota</taxon>
        <taxon>Actinomycetes</taxon>
        <taxon>Pseudonocardiales</taxon>
        <taxon>Pseudonocardiaceae</taxon>
        <taxon>Pseudonocardia</taxon>
    </lineage>
</organism>
<reference evidence="1 2" key="1">
    <citation type="journal article" date="2019" name="Int. J. Syst. Evol. Microbiol.">
        <title>The Global Catalogue of Microorganisms (GCM) 10K type strain sequencing project: providing services to taxonomists for standard genome sequencing and annotation.</title>
        <authorList>
            <consortium name="The Broad Institute Genomics Platform"/>
            <consortium name="The Broad Institute Genome Sequencing Center for Infectious Disease"/>
            <person name="Wu L."/>
            <person name="Ma J."/>
        </authorList>
    </citation>
    <scope>NUCLEOTIDE SEQUENCE [LARGE SCALE GENOMIC DNA]</scope>
    <source>
        <strain evidence="1 2">JCM 16009</strain>
    </source>
</reference>
<dbReference type="PANTHER" id="PTHR48228">
    <property type="entry name" value="SUCCINYL-COA--D-CITRAMALATE COA-TRANSFERASE"/>
    <property type="match status" value="1"/>
</dbReference>